<dbReference type="EMBL" id="UYSL01024828">
    <property type="protein sequence ID" value="VDL83868.1"/>
    <property type="molecule type" value="Genomic_DNA"/>
</dbReference>
<reference evidence="1 2" key="2">
    <citation type="submission" date="2018-11" db="EMBL/GenBank/DDBJ databases">
        <authorList>
            <consortium name="Pathogen Informatics"/>
        </authorList>
    </citation>
    <scope>NUCLEOTIDE SEQUENCE [LARGE SCALE GENOMIC DNA]</scope>
</reference>
<protein>
    <submittedName>
        <fullName evidence="3">Ig-like domain-containing protein</fullName>
    </submittedName>
</protein>
<keyword evidence="2" id="KW-1185">Reference proteome</keyword>
<name>A0A0N4YSA9_NIPBR</name>
<evidence type="ECO:0000313" key="1">
    <source>
        <dbReference type="EMBL" id="VDL83868.1"/>
    </source>
</evidence>
<evidence type="ECO:0000313" key="2">
    <source>
        <dbReference type="Proteomes" id="UP000271162"/>
    </source>
</evidence>
<organism evidence="3">
    <name type="scientific">Nippostrongylus brasiliensis</name>
    <name type="common">Rat hookworm</name>
    <dbReference type="NCBI Taxonomy" id="27835"/>
    <lineage>
        <taxon>Eukaryota</taxon>
        <taxon>Metazoa</taxon>
        <taxon>Ecdysozoa</taxon>
        <taxon>Nematoda</taxon>
        <taxon>Chromadorea</taxon>
        <taxon>Rhabditida</taxon>
        <taxon>Rhabditina</taxon>
        <taxon>Rhabditomorpha</taxon>
        <taxon>Strongyloidea</taxon>
        <taxon>Heligmosomidae</taxon>
        <taxon>Nippostrongylus</taxon>
    </lineage>
</organism>
<dbReference type="AlphaFoldDB" id="A0A0N4YSA9"/>
<proteinExistence type="predicted"/>
<evidence type="ECO:0000313" key="3">
    <source>
        <dbReference type="WBParaSite" id="NBR_0002013101-mRNA-1"/>
    </source>
</evidence>
<gene>
    <name evidence="1" type="ORF">NBR_LOCUS20132</name>
</gene>
<sequence>MKLRAGWRIGIGWRTYMKSSGKAVNPKVIDRIEVTRTRHVSPAYTFSLGCYVYTVKVYFPAMTYVTASEELCFGEVHCFSSCSGGTSFPSTGNQAVAMQTLAFILDIRQRIALLLLFFWTIHLGKTADDDDEEEEDPLTVVTNGTLRVDCEDATLDSTPLTNVSWKFTDVRLPQ</sequence>
<accession>A0A0N4YSA9</accession>
<dbReference type="Proteomes" id="UP000271162">
    <property type="component" value="Unassembled WGS sequence"/>
</dbReference>
<dbReference type="WBParaSite" id="NBR_0002013101-mRNA-1">
    <property type="protein sequence ID" value="NBR_0002013101-mRNA-1"/>
    <property type="gene ID" value="NBR_0002013101"/>
</dbReference>
<reference evidence="3" key="1">
    <citation type="submission" date="2017-02" db="UniProtKB">
        <authorList>
            <consortium name="WormBaseParasite"/>
        </authorList>
    </citation>
    <scope>IDENTIFICATION</scope>
</reference>